<keyword evidence="8 10" id="KW-0472">Membrane</keyword>
<dbReference type="InterPro" id="IPR011527">
    <property type="entry name" value="ABC1_TM_dom"/>
</dbReference>
<gene>
    <name evidence="13" type="ORF">F4V43_01320</name>
</gene>
<proteinExistence type="predicted"/>
<accession>A0A5J5GL97</accession>
<dbReference type="GO" id="GO:0005524">
    <property type="term" value="F:ATP binding"/>
    <property type="evidence" value="ECO:0007669"/>
    <property type="project" value="UniProtKB-KW"/>
</dbReference>
<protein>
    <submittedName>
        <fullName evidence="13">ABC transporter ATP-binding protein</fullName>
    </submittedName>
</protein>
<dbReference type="PANTHER" id="PTHR43394:SF1">
    <property type="entry name" value="ATP-BINDING CASSETTE SUB-FAMILY B MEMBER 10, MITOCHONDRIAL"/>
    <property type="match status" value="1"/>
</dbReference>
<organism evidence="13 14">
    <name type="scientific">Paenibacillus spiritus</name>
    <dbReference type="NCBI Taxonomy" id="2496557"/>
    <lineage>
        <taxon>Bacteria</taxon>
        <taxon>Bacillati</taxon>
        <taxon>Bacillota</taxon>
        <taxon>Bacilli</taxon>
        <taxon>Bacillales</taxon>
        <taxon>Paenibacillaceae</taxon>
        <taxon>Paenibacillus</taxon>
    </lineage>
</organism>
<dbReference type="CDD" id="cd18547">
    <property type="entry name" value="ABC_6TM_Tm288_like"/>
    <property type="match status" value="1"/>
</dbReference>
<feature type="transmembrane region" description="Helical" evidence="10">
    <location>
        <begin position="184"/>
        <end position="201"/>
    </location>
</feature>
<dbReference type="AlphaFoldDB" id="A0A5J5GL97"/>
<evidence type="ECO:0000256" key="8">
    <source>
        <dbReference type="ARBA" id="ARBA00023136"/>
    </source>
</evidence>
<keyword evidence="6 13" id="KW-0067">ATP-binding</keyword>
<keyword evidence="4 10" id="KW-0812">Transmembrane</keyword>
<dbReference type="Proteomes" id="UP000367750">
    <property type="component" value="Unassembled WGS sequence"/>
</dbReference>
<dbReference type="RefSeq" id="WP_150456440.1">
    <property type="nucleotide sequence ID" value="NZ_VYKK01000003.1"/>
</dbReference>
<dbReference type="EMBL" id="VYKK01000003">
    <property type="protein sequence ID" value="KAA9008418.1"/>
    <property type="molecule type" value="Genomic_DNA"/>
</dbReference>
<evidence type="ECO:0000256" key="7">
    <source>
        <dbReference type="ARBA" id="ARBA00022989"/>
    </source>
</evidence>
<dbReference type="GO" id="GO:0005886">
    <property type="term" value="C:plasma membrane"/>
    <property type="evidence" value="ECO:0007669"/>
    <property type="project" value="UniProtKB-SubCell"/>
</dbReference>
<evidence type="ECO:0000259" key="12">
    <source>
        <dbReference type="PROSITE" id="PS50929"/>
    </source>
</evidence>
<dbReference type="GO" id="GO:0015421">
    <property type="term" value="F:ABC-type oligopeptide transporter activity"/>
    <property type="evidence" value="ECO:0007669"/>
    <property type="project" value="TreeGrafter"/>
</dbReference>
<keyword evidence="5" id="KW-0547">Nucleotide-binding</keyword>
<dbReference type="FunFam" id="3.40.50.300:FF:000287">
    <property type="entry name" value="Multidrug ABC transporter ATP-binding protein"/>
    <property type="match status" value="1"/>
</dbReference>
<keyword evidence="3" id="KW-1003">Cell membrane</keyword>
<dbReference type="PANTHER" id="PTHR43394">
    <property type="entry name" value="ATP-DEPENDENT PERMEASE MDL1, MITOCHONDRIAL"/>
    <property type="match status" value="1"/>
</dbReference>
<dbReference type="OrthoDB" id="9770415at2"/>
<dbReference type="SMART" id="SM00382">
    <property type="entry name" value="AAA"/>
    <property type="match status" value="1"/>
</dbReference>
<evidence type="ECO:0000256" key="5">
    <source>
        <dbReference type="ARBA" id="ARBA00022741"/>
    </source>
</evidence>
<dbReference type="InterPro" id="IPR036640">
    <property type="entry name" value="ABC1_TM_sf"/>
</dbReference>
<evidence type="ECO:0000313" key="13">
    <source>
        <dbReference type="EMBL" id="KAA9008418.1"/>
    </source>
</evidence>
<feature type="transmembrane region" description="Helical" evidence="10">
    <location>
        <begin position="99"/>
        <end position="122"/>
    </location>
</feature>
<keyword evidence="14" id="KW-1185">Reference proteome</keyword>
<sequence length="630" mass="69911">MSEHKSGSRPSGMRPHGPGGPHGGMRMPAQKAKDFKGTLRRLLRYLRPKRMQLLLVLLFAVLSTVFSIFSPKIMGKATTKLYEGFMGIYHKVPGAGVDFGYINDILLLLGALYLLSSLFTYVQQYVMAGVAQRVVYDMREQINAKLERLPLKYFDSRTHGEILSRATNDVDNISTTLQQSMTQLITSVVTLIGVIIMMLTISPWLTLITIVTLPLSLIVIMLITKRSQGYFMNQQKSLGELNGHVEEMYTGHRIVKAFGREPQSLREFDSINEDLYSSGWRAQFISGIIMPLMNFIGNLGYMLVCVVGGIFVTKKMIDVGDIQAFIQYSRQFTMPITQVANIANIIQSTIASAERVFELLDEEEEVPEAPQTKRSLTPAGEEGAVEFRHVQFGYKPGELLIEDMNIDVKPGQTIAIVGPTGAGKTTLINLLMRFYEISGGQILIDGVDITAMTRADLRSRFGMVLQDTWLFNGTIRDNIAYGREGASEADVVRAAKAAHADHFIRTLPQGYDTVLNEEASNISQGQKQLLTIARAILADPSILILDEATSSVDTRTEVQIQKAMNALMQGRTSFVIAHRLSTIRDADLILVMNKGTVIEKGTHTELLEQGGFYADLYNSQFSEDAEPEAG</sequence>
<evidence type="ECO:0000256" key="10">
    <source>
        <dbReference type="SAM" id="Phobius"/>
    </source>
</evidence>
<evidence type="ECO:0000256" key="2">
    <source>
        <dbReference type="ARBA" id="ARBA00022448"/>
    </source>
</evidence>
<dbReference type="SUPFAM" id="SSF52540">
    <property type="entry name" value="P-loop containing nucleoside triphosphate hydrolases"/>
    <property type="match status" value="1"/>
</dbReference>
<dbReference type="PROSITE" id="PS50929">
    <property type="entry name" value="ABC_TM1F"/>
    <property type="match status" value="1"/>
</dbReference>
<feature type="domain" description="ABC transmembrane type-1" evidence="12">
    <location>
        <begin position="54"/>
        <end position="348"/>
    </location>
</feature>
<dbReference type="Pfam" id="PF00005">
    <property type="entry name" value="ABC_tran"/>
    <property type="match status" value="1"/>
</dbReference>
<dbReference type="InterPro" id="IPR003439">
    <property type="entry name" value="ABC_transporter-like_ATP-bd"/>
</dbReference>
<dbReference type="InterPro" id="IPR003593">
    <property type="entry name" value="AAA+_ATPase"/>
</dbReference>
<evidence type="ECO:0000313" key="14">
    <source>
        <dbReference type="Proteomes" id="UP000367750"/>
    </source>
</evidence>
<name>A0A5J5GL97_9BACL</name>
<dbReference type="GO" id="GO:0016887">
    <property type="term" value="F:ATP hydrolysis activity"/>
    <property type="evidence" value="ECO:0007669"/>
    <property type="project" value="InterPro"/>
</dbReference>
<reference evidence="13 14" key="1">
    <citation type="submission" date="2019-09" db="EMBL/GenBank/DDBJ databases">
        <title>Bacillus ochoae sp. nov., Paenibacillus whitsoniae sp. nov., Paenibacillus spiritus sp. nov. Isolated from the Mars Exploration Rover during spacecraft assembly.</title>
        <authorList>
            <person name="Seuylemezian A."/>
            <person name="Vaishampayan P."/>
        </authorList>
    </citation>
    <scope>NUCLEOTIDE SEQUENCE [LARGE SCALE GENOMIC DNA]</scope>
    <source>
        <strain evidence="13 14">MER_111</strain>
    </source>
</reference>
<dbReference type="InterPro" id="IPR027417">
    <property type="entry name" value="P-loop_NTPase"/>
</dbReference>
<evidence type="ECO:0000256" key="6">
    <source>
        <dbReference type="ARBA" id="ARBA00022840"/>
    </source>
</evidence>
<dbReference type="Pfam" id="PF00664">
    <property type="entry name" value="ABC_membrane"/>
    <property type="match status" value="1"/>
</dbReference>
<dbReference type="FunFam" id="1.20.1560.10:FF:000011">
    <property type="entry name" value="Multidrug ABC transporter ATP-binding protein"/>
    <property type="match status" value="1"/>
</dbReference>
<evidence type="ECO:0000256" key="1">
    <source>
        <dbReference type="ARBA" id="ARBA00004651"/>
    </source>
</evidence>
<comment type="caution">
    <text evidence="13">The sequence shown here is derived from an EMBL/GenBank/DDBJ whole genome shotgun (WGS) entry which is preliminary data.</text>
</comment>
<dbReference type="PROSITE" id="PS50893">
    <property type="entry name" value="ABC_TRANSPORTER_2"/>
    <property type="match status" value="1"/>
</dbReference>
<evidence type="ECO:0000256" key="4">
    <source>
        <dbReference type="ARBA" id="ARBA00022692"/>
    </source>
</evidence>
<feature type="transmembrane region" description="Helical" evidence="10">
    <location>
        <begin position="288"/>
        <end position="312"/>
    </location>
</feature>
<keyword evidence="7 10" id="KW-1133">Transmembrane helix</keyword>
<dbReference type="InterPro" id="IPR039421">
    <property type="entry name" value="Type_1_exporter"/>
</dbReference>
<keyword evidence="2" id="KW-0813">Transport</keyword>
<evidence type="ECO:0000259" key="11">
    <source>
        <dbReference type="PROSITE" id="PS50893"/>
    </source>
</evidence>
<dbReference type="SUPFAM" id="SSF90123">
    <property type="entry name" value="ABC transporter transmembrane region"/>
    <property type="match status" value="1"/>
</dbReference>
<feature type="domain" description="ABC transporter" evidence="11">
    <location>
        <begin position="385"/>
        <end position="619"/>
    </location>
</feature>
<comment type="subcellular location">
    <subcellularLocation>
        <location evidence="1">Cell membrane</location>
        <topology evidence="1">Multi-pass membrane protein</topology>
    </subcellularLocation>
</comment>
<feature type="transmembrane region" description="Helical" evidence="10">
    <location>
        <begin position="207"/>
        <end position="224"/>
    </location>
</feature>
<dbReference type="InterPro" id="IPR017871">
    <property type="entry name" value="ABC_transporter-like_CS"/>
</dbReference>
<evidence type="ECO:0000256" key="9">
    <source>
        <dbReference type="SAM" id="MobiDB-lite"/>
    </source>
</evidence>
<feature type="region of interest" description="Disordered" evidence="9">
    <location>
        <begin position="1"/>
        <end position="28"/>
    </location>
</feature>
<dbReference type="PROSITE" id="PS00211">
    <property type="entry name" value="ABC_TRANSPORTER_1"/>
    <property type="match status" value="1"/>
</dbReference>
<evidence type="ECO:0000256" key="3">
    <source>
        <dbReference type="ARBA" id="ARBA00022475"/>
    </source>
</evidence>
<dbReference type="CDD" id="cd03254">
    <property type="entry name" value="ABCC_Glucan_exporter_like"/>
    <property type="match status" value="1"/>
</dbReference>
<dbReference type="Gene3D" id="3.40.50.300">
    <property type="entry name" value="P-loop containing nucleotide triphosphate hydrolases"/>
    <property type="match status" value="1"/>
</dbReference>
<dbReference type="Gene3D" id="1.20.1560.10">
    <property type="entry name" value="ABC transporter type 1, transmembrane domain"/>
    <property type="match status" value="1"/>
</dbReference>